<keyword evidence="6" id="KW-0418">Kinase</keyword>
<dbReference type="PANTHER" id="PTHR11042">
    <property type="entry name" value="EUKARYOTIC TRANSLATION INITIATION FACTOR 2-ALPHA KINASE EIF2-ALPHA KINASE -RELATED"/>
    <property type="match status" value="1"/>
</dbReference>
<dbReference type="PANTHER" id="PTHR11042:SF183">
    <property type="entry name" value="MEMBRANE-ASSOCIATED TYROSINE- AND THREONINE-SPECIFIC CDC2-INHIBITORY KINASE"/>
    <property type="match status" value="1"/>
</dbReference>
<keyword evidence="3" id="KW-0808">Transferase</keyword>
<comment type="catalytic activity">
    <reaction evidence="11">
        <text>L-threonyl-[protein] + ATP = O-phospho-L-threonyl-[protein] + ADP + H(+)</text>
        <dbReference type="Rhea" id="RHEA:46608"/>
        <dbReference type="Rhea" id="RHEA-COMP:11060"/>
        <dbReference type="Rhea" id="RHEA-COMP:11605"/>
        <dbReference type="ChEBI" id="CHEBI:15378"/>
        <dbReference type="ChEBI" id="CHEBI:30013"/>
        <dbReference type="ChEBI" id="CHEBI:30616"/>
        <dbReference type="ChEBI" id="CHEBI:61977"/>
        <dbReference type="ChEBI" id="CHEBI:456216"/>
        <dbReference type="EC" id="2.7.11.1"/>
    </reaction>
</comment>
<dbReference type="GO" id="GO:0051321">
    <property type="term" value="P:meiotic cell cycle"/>
    <property type="evidence" value="ECO:0007669"/>
    <property type="project" value="TreeGrafter"/>
</dbReference>
<dbReference type="InterPro" id="IPR000719">
    <property type="entry name" value="Prot_kinase_dom"/>
</dbReference>
<comment type="catalytic activity">
    <reaction evidence="12">
        <text>L-seryl-[protein] + ATP = O-phospho-L-seryl-[protein] + ADP + H(+)</text>
        <dbReference type="Rhea" id="RHEA:17989"/>
        <dbReference type="Rhea" id="RHEA-COMP:9863"/>
        <dbReference type="Rhea" id="RHEA-COMP:11604"/>
        <dbReference type="ChEBI" id="CHEBI:15378"/>
        <dbReference type="ChEBI" id="CHEBI:29999"/>
        <dbReference type="ChEBI" id="CHEBI:30616"/>
        <dbReference type="ChEBI" id="CHEBI:83421"/>
        <dbReference type="ChEBI" id="CHEBI:456216"/>
        <dbReference type="EC" id="2.7.11.1"/>
    </reaction>
</comment>
<comment type="caution">
    <text evidence="14">The sequence shown here is derived from an EMBL/GenBank/DDBJ whole genome shotgun (WGS) entry which is preliminary data.</text>
</comment>
<organism evidence="14 15">
    <name type="scientific">Diploptera punctata</name>
    <name type="common">Pacific beetle cockroach</name>
    <dbReference type="NCBI Taxonomy" id="6984"/>
    <lineage>
        <taxon>Eukaryota</taxon>
        <taxon>Metazoa</taxon>
        <taxon>Ecdysozoa</taxon>
        <taxon>Arthropoda</taxon>
        <taxon>Hexapoda</taxon>
        <taxon>Insecta</taxon>
        <taxon>Pterygota</taxon>
        <taxon>Neoptera</taxon>
        <taxon>Polyneoptera</taxon>
        <taxon>Dictyoptera</taxon>
        <taxon>Blattodea</taxon>
        <taxon>Blaberoidea</taxon>
        <taxon>Blaberidae</taxon>
        <taxon>Diplopterinae</taxon>
        <taxon>Diploptera</taxon>
    </lineage>
</organism>
<proteinExistence type="inferred from homology"/>
<dbReference type="GO" id="GO:0005737">
    <property type="term" value="C:cytoplasm"/>
    <property type="evidence" value="ECO:0007669"/>
    <property type="project" value="TreeGrafter"/>
</dbReference>
<keyword evidence="4" id="KW-0479">Metal-binding</keyword>
<dbReference type="GO" id="GO:0110031">
    <property type="term" value="P:negative regulation of G2/MI transition of meiotic cell cycle"/>
    <property type="evidence" value="ECO:0007669"/>
    <property type="project" value="TreeGrafter"/>
</dbReference>
<dbReference type="GO" id="GO:0005634">
    <property type="term" value="C:nucleus"/>
    <property type="evidence" value="ECO:0007669"/>
    <property type="project" value="TreeGrafter"/>
</dbReference>
<dbReference type="SUPFAM" id="SSF56112">
    <property type="entry name" value="Protein kinase-like (PK-like)"/>
    <property type="match status" value="1"/>
</dbReference>
<dbReference type="Gene3D" id="1.10.510.10">
    <property type="entry name" value="Transferase(Phosphotransferase) domain 1"/>
    <property type="match status" value="1"/>
</dbReference>
<evidence type="ECO:0000313" key="15">
    <source>
        <dbReference type="Proteomes" id="UP001233999"/>
    </source>
</evidence>
<dbReference type="Proteomes" id="UP001233999">
    <property type="component" value="Unassembled WGS sequence"/>
</dbReference>
<evidence type="ECO:0000256" key="4">
    <source>
        <dbReference type="ARBA" id="ARBA00022723"/>
    </source>
</evidence>
<feature type="non-terminal residue" evidence="14">
    <location>
        <position position="1"/>
    </location>
</feature>
<dbReference type="InterPro" id="IPR008271">
    <property type="entry name" value="Ser/Thr_kinase_AS"/>
</dbReference>
<keyword evidence="2" id="KW-0723">Serine/threonine-protein kinase</keyword>
<dbReference type="InterPro" id="IPR011009">
    <property type="entry name" value="Kinase-like_dom_sf"/>
</dbReference>
<gene>
    <name evidence="14" type="ORF">L9F63_023175</name>
</gene>
<evidence type="ECO:0000256" key="5">
    <source>
        <dbReference type="ARBA" id="ARBA00022741"/>
    </source>
</evidence>
<evidence type="ECO:0000256" key="6">
    <source>
        <dbReference type="ARBA" id="ARBA00022777"/>
    </source>
</evidence>
<keyword evidence="9" id="KW-0131">Cell cycle</keyword>
<evidence type="ECO:0000259" key="13">
    <source>
        <dbReference type="PROSITE" id="PS50011"/>
    </source>
</evidence>
<comment type="similarity">
    <text evidence="10">Belongs to the protein kinase superfamily. Ser/Thr protein kinase family. GCN2 subfamily.</text>
</comment>
<name>A0AAD7ZJD9_DIPPU</name>
<dbReference type="EC" id="2.7.11.1" evidence="1"/>
<evidence type="ECO:0000256" key="10">
    <source>
        <dbReference type="ARBA" id="ARBA00037982"/>
    </source>
</evidence>
<keyword evidence="15" id="KW-1185">Reference proteome</keyword>
<dbReference type="PROSITE" id="PS50011">
    <property type="entry name" value="PROTEIN_KINASE_DOM"/>
    <property type="match status" value="1"/>
</dbReference>
<feature type="domain" description="Protein kinase" evidence="13">
    <location>
        <begin position="1"/>
        <end position="128"/>
    </location>
</feature>
<evidence type="ECO:0000256" key="1">
    <source>
        <dbReference type="ARBA" id="ARBA00012513"/>
    </source>
</evidence>
<evidence type="ECO:0000256" key="12">
    <source>
        <dbReference type="ARBA" id="ARBA00048679"/>
    </source>
</evidence>
<dbReference type="PROSITE" id="PS00108">
    <property type="entry name" value="PROTEIN_KINASE_ST"/>
    <property type="match status" value="1"/>
</dbReference>
<sequence>VCLHRQAPKFKWPVSVVNQAVKHLHDHNLVHLDIKLENILIDNNRHYKLGDFGLVIDISKDLKDAEDGDPKYLAPEVMNGNVTKGADIFSVGITMLELATDMELPSSGPLWHELRNGIFPDHLTKGNY</sequence>
<reference evidence="14" key="2">
    <citation type="submission" date="2023-05" db="EMBL/GenBank/DDBJ databases">
        <authorList>
            <person name="Fouks B."/>
        </authorList>
    </citation>
    <scope>NUCLEOTIDE SEQUENCE</scope>
    <source>
        <strain evidence="14">Stay&amp;Tobe</strain>
        <tissue evidence="14">Testes</tissue>
    </source>
</reference>
<keyword evidence="8" id="KW-0460">Magnesium</keyword>
<dbReference type="Pfam" id="PF00069">
    <property type="entry name" value="Pkinase"/>
    <property type="match status" value="1"/>
</dbReference>
<dbReference type="GO" id="GO:0004674">
    <property type="term" value="F:protein serine/threonine kinase activity"/>
    <property type="evidence" value="ECO:0007669"/>
    <property type="project" value="UniProtKB-KW"/>
</dbReference>
<evidence type="ECO:0000256" key="9">
    <source>
        <dbReference type="ARBA" id="ARBA00023306"/>
    </source>
</evidence>
<dbReference type="AlphaFoldDB" id="A0AAD7ZJD9"/>
<evidence type="ECO:0000256" key="2">
    <source>
        <dbReference type="ARBA" id="ARBA00022527"/>
    </source>
</evidence>
<protein>
    <recommendedName>
        <fullName evidence="1">non-specific serine/threonine protein kinase</fullName>
        <ecNumber evidence="1">2.7.11.1</ecNumber>
    </recommendedName>
</protein>
<reference evidence="14" key="1">
    <citation type="journal article" date="2023" name="IScience">
        <title>Live-bearing cockroach genome reveals convergent evolutionary mechanisms linked to viviparity in insects and beyond.</title>
        <authorList>
            <person name="Fouks B."/>
            <person name="Harrison M.C."/>
            <person name="Mikhailova A.A."/>
            <person name="Marchal E."/>
            <person name="English S."/>
            <person name="Carruthers M."/>
            <person name="Jennings E.C."/>
            <person name="Chiamaka E.L."/>
            <person name="Frigard R.A."/>
            <person name="Pippel M."/>
            <person name="Attardo G.M."/>
            <person name="Benoit J.B."/>
            <person name="Bornberg-Bauer E."/>
            <person name="Tobe S.S."/>
        </authorList>
    </citation>
    <scope>NUCLEOTIDE SEQUENCE</scope>
    <source>
        <strain evidence="14">Stay&amp;Tobe</strain>
    </source>
</reference>
<evidence type="ECO:0000256" key="11">
    <source>
        <dbReference type="ARBA" id="ARBA00047899"/>
    </source>
</evidence>
<keyword evidence="5" id="KW-0547">Nucleotide-binding</keyword>
<dbReference type="InterPro" id="IPR050339">
    <property type="entry name" value="CC_SR_Kinase"/>
</dbReference>
<dbReference type="GO" id="GO:0005524">
    <property type="term" value="F:ATP binding"/>
    <property type="evidence" value="ECO:0007669"/>
    <property type="project" value="UniProtKB-KW"/>
</dbReference>
<dbReference type="EMBL" id="JASPKZ010007873">
    <property type="protein sequence ID" value="KAJ9581658.1"/>
    <property type="molecule type" value="Genomic_DNA"/>
</dbReference>
<evidence type="ECO:0000256" key="3">
    <source>
        <dbReference type="ARBA" id="ARBA00022679"/>
    </source>
</evidence>
<dbReference type="GO" id="GO:0046872">
    <property type="term" value="F:metal ion binding"/>
    <property type="evidence" value="ECO:0007669"/>
    <property type="project" value="UniProtKB-KW"/>
</dbReference>
<evidence type="ECO:0000313" key="14">
    <source>
        <dbReference type="EMBL" id="KAJ9581658.1"/>
    </source>
</evidence>
<keyword evidence="7" id="KW-0067">ATP-binding</keyword>
<evidence type="ECO:0000256" key="7">
    <source>
        <dbReference type="ARBA" id="ARBA00022840"/>
    </source>
</evidence>
<accession>A0AAD7ZJD9</accession>
<evidence type="ECO:0000256" key="8">
    <source>
        <dbReference type="ARBA" id="ARBA00022842"/>
    </source>
</evidence>